<evidence type="ECO:0000313" key="8">
    <source>
        <dbReference type="Proteomes" id="UP000315496"/>
    </source>
</evidence>
<feature type="compositionally biased region" description="Basic and acidic residues" evidence="5">
    <location>
        <begin position="846"/>
        <end position="856"/>
    </location>
</feature>
<dbReference type="Proteomes" id="UP000315496">
    <property type="component" value="Chromosome 4"/>
</dbReference>
<evidence type="ECO:0000256" key="5">
    <source>
        <dbReference type="SAM" id="MobiDB-lite"/>
    </source>
</evidence>
<feature type="region of interest" description="Disordered" evidence="5">
    <location>
        <begin position="846"/>
        <end position="869"/>
    </location>
</feature>
<dbReference type="GO" id="GO:0008270">
    <property type="term" value="F:zinc ion binding"/>
    <property type="evidence" value="ECO:0007669"/>
    <property type="project" value="UniProtKB-KW"/>
</dbReference>
<dbReference type="EMBL" id="VDLU01000004">
    <property type="protein sequence ID" value="TNJ26865.1"/>
    <property type="molecule type" value="Genomic_DNA"/>
</dbReference>
<gene>
    <name evidence="7" type="ORF">GMRT_10556</name>
</gene>
<organism evidence="7 8">
    <name type="scientific">Giardia muris</name>
    <dbReference type="NCBI Taxonomy" id="5742"/>
    <lineage>
        <taxon>Eukaryota</taxon>
        <taxon>Metamonada</taxon>
        <taxon>Diplomonadida</taxon>
        <taxon>Hexamitidae</taxon>
        <taxon>Giardiinae</taxon>
        <taxon>Giardia</taxon>
    </lineage>
</organism>
<evidence type="ECO:0000256" key="1">
    <source>
        <dbReference type="ARBA" id="ARBA00022723"/>
    </source>
</evidence>
<evidence type="ECO:0000256" key="3">
    <source>
        <dbReference type="ARBA" id="ARBA00022833"/>
    </source>
</evidence>
<keyword evidence="3" id="KW-0862">Zinc</keyword>
<feature type="region of interest" description="Disordered" evidence="5">
    <location>
        <begin position="138"/>
        <end position="165"/>
    </location>
</feature>
<reference evidence="7 8" key="1">
    <citation type="submission" date="2019-05" db="EMBL/GenBank/DDBJ databases">
        <title>The compact genome of Giardia muris reveals important steps in the evolution of intestinal protozoan parasites.</title>
        <authorList>
            <person name="Xu F."/>
            <person name="Jimenez-Gonzalez A."/>
            <person name="Einarsson E."/>
            <person name="Astvaldsson A."/>
            <person name="Peirasmaki D."/>
            <person name="Eckmann L."/>
            <person name="Andersson J.O."/>
            <person name="Svard S.G."/>
            <person name="Jerlstrom-Hultqvist J."/>
        </authorList>
    </citation>
    <scope>NUCLEOTIDE SEQUENCE [LARGE SCALE GENOMIC DNA]</scope>
    <source>
        <strain evidence="7 8">Roberts-Thomson</strain>
    </source>
</reference>
<accession>A0A4Z1SPR4</accession>
<feature type="compositionally biased region" description="Low complexity" evidence="5">
    <location>
        <begin position="516"/>
        <end position="528"/>
    </location>
</feature>
<comment type="caution">
    <text evidence="7">The sequence shown here is derived from an EMBL/GenBank/DDBJ whole genome shotgun (WGS) entry which is preliminary data.</text>
</comment>
<feature type="region of interest" description="Disordered" evidence="5">
    <location>
        <begin position="724"/>
        <end position="749"/>
    </location>
</feature>
<evidence type="ECO:0000256" key="2">
    <source>
        <dbReference type="ARBA" id="ARBA00022771"/>
    </source>
</evidence>
<protein>
    <submittedName>
        <fullName evidence="7">Putative Zinc finger protein</fullName>
    </submittedName>
</protein>
<proteinExistence type="predicted"/>
<dbReference type="InterPro" id="IPR037274">
    <property type="entry name" value="Znf_CHY_sf"/>
</dbReference>
<dbReference type="SUPFAM" id="SSF161219">
    <property type="entry name" value="CHY zinc finger-like"/>
    <property type="match status" value="1"/>
</dbReference>
<keyword evidence="8" id="KW-1185">Reference proteome</keyword>
<feature type="region of interest" description="Disordered" evidence="5">
    <location>
        <begin position="504"/>
        <end position="535"/>
    </location>
</feature>
<keyword evidence="2 4" id="KW-0863">Zinc-finger</keyword>
<evidence type="ECO:0000259" key="6">
    <source>
        <dbReference type="PROSITE" id="PS51266"/>
    </source>
</evidence>
<dbReference type="OrthoDB" id="411372at2759"/>
<keyword evidence="1" id="KW-0479">Metal-binding</keyword>
<evidence type="ECO:0000313" key="7">
    <source>
        <dbReference type="EMBL" id="TNJ26865.1"/>
    </source>
</evidence>
<dbReference type="PROSITE" id="PS51266">
    <property type="entry name" value="ZF_CHY"/>
    <property type="match status" value="1"/>
</dbReference>
<feature type="domain" description="CHY-type" evidence="6">
    <location>
        <begin position="754"/>
        <end position="819"/>
    </location>
</feature>
<evidence type="ECO:0000256" key="4">
    <source>
        <dbReference type="PROSITE-ProRule" id="PRU00601"/>
    </source>
</evidence>
<dbReference type="AlphaFoldDB" id="A0A4Z1SPR4"/>
<sequence length="869" mass="91412">MADFEEALEALRGVYGAAAVREVLEGPACRRGYRTVRVRVRAPEESRVDVDGFSVFVAVAEGRAPRAAVAGKALPASFAQALGSLVTARVADEGLVPALTALRDGYDAFLLRLWRHFERYQAFDGRATAVRYHLVEPAPEKPEPAPERPVSAAPVAPPEPDEPVEATAPAALATPAAPAYSKPTIDVRVGARATATARKFLAASDFRTLDEHYRRLYGDADGLPPALREGLRSGTTFFRVPGAAGTEAGTTATEAAAAAAVVAAAAAPLNRNPAWTEDDTAAFERVFGALNEGCGGDFLLTRQLLRLGRGFFACGFEVVSGTREKVVVRFNVPLGLLPPEAAEELGSTFPSVWQAVRGVREAHVPVLLNIRCDMRRHILVNVDPGGSFLRSVRAVASDELTAEAVVLLGKAISTALLRSPSLTLERAEGAHDAARTARLEALVDALPEPLSRLPVVDACASCPDLFACFHSVLPAALPTLLARCADVAEKRRVARVLRALGAAEDEPDGSDGGSDSGTDGPSGASDGPDASDESSDASVVDAASVIADVPQLVDGFAPAEARGRGLRMRLRGFVLHGAVLVQLARLSLSAVCTRCARVNVVALDRAGPGDENALVGACACVGCRAALRLAGDAPPFNEVSGAEPLLFEVHQACVPVGWAAPAAAAIRCLCGTCDAVSEHRRWRRFASPGTRLGSFCPMCFTRFELALADAEFVLPNGSTLPLPPSSSKAPLKAAGSGATSGAAGAALQRREPGPLPDNGACKHARHSHRWFRFECGLLFPCDTCHAQACSCGEAVARLQVCGFCGAEAAVGPTCPACKRDVVRRHSSHWEGGAGCRDRAAMSRKDARKYAGSELKTKSHRAERREASRR</sequence>
<dbReference type="InterPro" id="IPR008913">
    <property type="entry name" value="Znf_CHY"/>
</dbReference>
<feature type="compositionally biased region" description="Low complexity" evidence="5">
    <location>
        <begin position="725"/>
        <end position="746"/>
    </location>
</feature>
<dbReference type="VEuPathDB" id="GiardiaDB:GMRT_10556"/>
<name>A0A4Z1SPR4_GIAMU</name>